<comment type="caution">
    <text evidence="1">The sequence shown here is derived from an EMBL/GenBank/DDBJ whole genome shotgun (WGS) entry which is preliminary data.</text>
</comment>
<proteinExistence type="predicted"/>
<dbReference type="OrthoDB" id="691358at2759"/>
<sequence>MEGIIPFVFKVIAQYKEEGQTSFFGDSMIHDSDEPSPVPSYVLLPDGDSDGRRRHRDEMSQHLCASSVRSESVTTCTTRASPIRCSTLRRRA</sequence>
<dbReference type="PANTHER" id="PTHR34670:SF2">
    <property type="entry name" value="OS01G0847100 PROTEIN"/>
    <property type="match status" value="1"/>
</dbReference>
<keyword evidence="2" id="KW-1185">Reference proteome</keyword>
<organism evidence="1 2">
    <name type="scientific">Digitaria exilis</name>
    <dbReference type="NCBI Taxonomy" id="1010633"/>
    <lineage>
        <taxon>Eukaryota</taxon>
        <taxon>Viridiplantae</taxon>
        <taxon>Streptophyta</taxon>
        <taxon>Embryophyta</taxon>
        <taxon>Tracheophyta</taxon>
        <taxon>Spermatophyta</taxon>
        <taxon>Magnoliopsida</taxon>
        <taxon>Liliopsida</taxon>
        <taxon>Poales</taxon>
        <taxon>Poaceae</taxon>
        <taxon>PACMAD clade</taxon>
        <taxon>Panicoideae</taxon>
        <taxon>Panicodae</taxon>
        <taxon>Paniceae</taxon>
        <taxon>Anthephorinae</taxon>
        <taxon>Digitaria</taxon>
    </lineage>
</organism>
<accession>A0A835BZ61</accession>
<name>A0A835BZ61_9POAL</name>
<dbReference type="Proteomes" id="UP000636709">
    <property type="component" value="Unassembled WGS sequence"/>
</dbReference>
<evidence type="ECO:0000313" key="2">
    <source>
        <dbReference type="Proteomes" id="UP000636709"/>
    </source>
</evidence>
<protein>
    <submittedName>
        <fullName evidence="1">Uncharacterized protein</fullName>
    </submittedName>
</protein>
<dbReference type="EMBL" id="JACEFO010001719">
    <property type="protein sequence ID" value="KAF8716997.1"/>
    <property type="molecule type" value="Genomic_DNA"/>
</dbReference>
<reference evidence="1" key="1">
    <citation type="submission" date="2020-07" db="EMBL/GenBank/DDBJ databases">
        <title>Genome sequence and genetic diversity analysis of an under-domesticated orphan crop, white fonio (Digitaria exilis).</title>
        <authorList>
            <person name="Bennetzen J.L."/>
            <person name="Chen S."/>
            <person name="Ma X."/>
            <person name="Wang X."/>
            <person name="Yssel A.E.J."/>
            <person name="Chaluvadi S.R."/>
            <person name="Johnson M."/>
            <person name="Gangashetty P."/>
            <person name="Hamidou F."/>
            <person name="Sanogo M.D."/>
            <person name="Zwaenepoel A."/>
            <person name="Wallace J."/>
            <person name="Van De Peer Y."/>
            <person name="Van Deynze A."/>
        </authorList>
    </citation>
    <scope>NUCLEOTIDE SEQUENCE</scope>
    <source>
        <tissue evidence="1">Leaves</tissue>
    </source>
</reference>
<gene>
    <name evidence="1" type="ORF">HU200_026104</name>
</gene>
<dbReference type="AlphaFoldDB" id="A0A835BZ61"/>
<evidence type="ECO:0000313" key="1">
    <source>
        <dbReference type="EMBL" id="KAF8716997.1"/>
    </source>
</evidence>
<dbReference type="PANTHER" id="PTHR34670">
    <property type="entry name" value="EXPRESSED PROTEIN"/>
    <property type="match status" value="1"/>
</dbReference>